<evidence type="ECO:0000313" key="2">
    <source>
        <dbReference type="Proteomes" id="UP000637720"/>
    </source>
</evidence>
<proteinExistence type="predicted"/>
<dbReference type="RefSeq" id="WP_157057805.1">
    <property type="nucleotide sequence ID" value="NZ_BMOF01000009.1"/>
</dbReference>
<sequence length="73" mass="8362">MKTLGQVSGRKRQRVQVVRSGLAFPAKKVAVADKFKKAMYNRMVDRVQKILREAGVTEEEVLADFEAHRKTRC</sequence>
<protein>
    <submittedName>
        <fullName evidence="1">Uncharacterized protein</fullName>
    </submittedName>
</protein>
<evidence type="ECO:0000313" key="1">
    <source>
        <dbReference type="EMBL" id="GGJ95967.1"/>
    </source>
</evidence>
<comment type="caution">
    <text evidence="1">The sequence shown here is derived from an EMBL/GenBank/DDBJ whole genome shotgun (WGS) entry which is preliminary data.</text>
</comment>
<accession>A0A8J3BBP5</accession>
<keyword evidence="2" id="KW-1185">Reference proteome</keyword>
<dbReference type="EMBL" id="BMOF01000009">
    <property type="protein sequence ID" value="GGJ95967.1"/>
    <property type="molecule type" value="Genomic_DNA"/>
</dbReference>
<reference evidence="1" key="1">
    <citation type="journal article" date="2014" name="Int. J. Syst. Evol. Microbiol.">
        <title>Complete genome sequence of Corynebacterium casei LMG S-19264T (=DSM 44701T), isolated from a smear-ripened cheese.</title>
        <authorList>
            <consortium name="US DOE Joint Genome Institute (JGI-PGF)"/>
            <person name="Walter F."/>
            <person name="Albersmeier A."/>
            <person name="Kalinowski J."/>
            <person name="Ruckert C."/>
        </authorList>
    </citation>
    <scope>NUCLEOTIDE SEQUENCE</scope>
    <source>
        <strain evidence="1">JCM 14719</strain>
    </source>
</reference>
<reference evidence="1" key="2">
    <citation type="submission" date="2020-09" db="EMBL/GenBank/DDBJ databases">
        <authorList>
            <person name="Sun Q."/>
            <person name="Ohkuma M."/>
        </authorList>
    </citation>
    <scope>NUCLEOTIDE SEQUENCE</scope>
    <source>
        <strain evidence="1">JCM 14719</strain>
    </source>
</reference>
<dbReference type="AlphaFoldDB" id="A0A8J3BBP5"/>
<gene>
    <name evidence="1" type="ORF">GCM10007043_07230</name>
</gene>
<dbReference type="Proteomes" id="UP000637720">
    <property type="component" value="Unassembled WGS sequence"/>
</dbReference>
<organism evidence="1 2">
    <name type="scientific">Calditerricola satsumensis</name>
    <dbReference type="NCBI Taxonomy" id="373054"/>
    <lineage>
        <taxon>Bacteria</taxon>
        <taxon>Bacillati</taxon>
        <taxon>Bacillota</taxon>
        <taxon>Bacilli</taxon>
        <taxon>Bacillales</taxon>
        <taxon>Bacillaceae</taxon>
        <taxon>Calditerricola</taxon>
    </lineage>
</organism>
<name>A0A8J3BBP5_9BACI</name>